<dbReference type="InterPro" id="IPR003661">
    <property type="entry name" value="HisK_dim/P_dom"/>
</dbReference>
<feature type="coiled-coil region" evidence="7">
    <location>
        <begin position="800"/>
        <end position="850"/>
    </location>
</feature>
<keyword evidence="6" id="KW-0902">Two-component regulatory system</keyword>
<evidence type="ECO:0000256" key="2">
    <source>
        <dbReference type="ARBA" id="ARBA00012438"/>
    </source>
</evidence>
<dbReference type="Gene3D" id="3.30.565.10">
    <property type="entry name" value="Histidine kinase-like ATPase, C-terminal domain"/>
    <property type="match status" value="1"/>
</dbReference>
<feature type="domain" description="Histidine kinase" evidence="8">
    <location>
        <begin position="765"/>
        <end position="980"/>
    </location>
</feature>
<dbReference type="InterPro" id="IPR000014">
    <property type="entry name" value="PAS"/>
</dbReference>
<evidence type="ECO:0000259" key="8">
    <source>
        <dbReference type="PROSITE" id="PS50109"/>
    </source>
</evidence>
<dbReference type="Pfam" id="PF08447">
    <property type="entry name" value="PAS_3"/>
    <property type="match status" value="4"/>
</dbReference>
<dbReference type="InterPro" id="IPR036890">
    <property type="entry name" value="HATPase_C_sf"/>
</dbReference>
<dbReference type="PRINTS" id="PR00344">
    <property type="entry name" value="BCTRLSENSOR"/>
</dbReference>
<evidence type="ECO:0000256" key="1">
    <source>
        <dbReference type="ARBA" id="ARBA00000085"/>
    </source>
</evidence>
<evidence type="ECO:0000259" key="9">
    <source>
        <dbReference type="PROSITE" id="PS50112"/>
    </source>
</evidence>
<dbReference type="Pfam" id="PF08448">
    <property type="entry name" value="PAS_4"/>
    <property type="match status" value="2"/>
</dbReference>
<keyword evidence="3" id="KW-0597">Phosphoprotein</keyword>
<evidence type="ECO:0000313" key="11">
    <source>
        <dbReference type="EMBL" id="GHO58664.1"/>
    </source>
</evidence>
<feature type="domain" description="PAS" evidence="9">
    <location>
        <begin position="636"/>
        <end position="709"/>
    </location>
</feature>
<dbReference type="InterPro" id="IPR001610">
    <property type="entry name" value="PAC"/>
</dbReference>
<sequence>MLKTTQLTRLTPESHKTLLTILETLPEALFVLDDAATILYANASAQALTGVAPEILVGNTFWRSAPQLVSTALYQAVCETKQTRALTEVQYVSPVTGTWLQVHLSPTLGGLTLHFHEMGGPAHRQEIVPERESLYMDVLNTLHAGFMILTPEGIVLDLNEVPLDDAQIRREEIVGKSLVEDPWWFFSPASQAQFRAAIARANKGETVRFGITIHPREGMEIHLEEAITPHLDAKHHVDYLVMVAIDITARKRAEAEIHALIDAIPQLVWTMRPDGYVDYHNQRWCDYTGLSPEETQGDGWIQCLHPEDRQRVRSMRQRAIQGDGVCETEMRLRHGTTGTYRWFLARALPVRDDAGQIVKWFGTSTDIEEQKQAAERIKTSEQNWRILAETVPQLVWMTSPEGLVEYWNQRWYDYTGSSPEQASGHGWSQFLHSDDYQHTLRVWHHALASGEAYEIEYRLKEGQTGGYRWFLARGMPVRDEAGQILKWFGTCTDIEEQKQTEQRLKESEERFRVLAETVPQLVWVTRPNGQHEYTNQHWCDYTGLTLKQIQSDRWDQLPFMHPDDWESNRACIQHALETGAMYEHEQRLRNAQTGEYRWFLVRALPMRDEAGQIVRWFGTCTDIEDQKRIEKALRESQERIRALIDSNIIGIVSVEGEKEALVEGNDAWVHMTGYTREEMRSGAVIREKIISPEQAPLFEHARQELLTYGQHTPFEVEVKCKDGSYLPVLVGGVLFQEQPRQIISFVLDNSARKELERRKDAFISMASHELKNPLAALKMQASLLHRQLTKQGTQDQLPALARMEAQINKVNRLVEELLDVSKIQAGRLEYRQETVDLDALLREIAETMQQTHPSHRILVRGAVQINLLGDRDRLGQVFTNLISNAIKYSPDAQTVEMDLSASAETVTIRVTDHGLGIPREQRDKIFERFYRVTGPKQKAIPGLGMGLYIVAEIVKHHGGTITVESEVGKGSTFTVTLPTR</sequence>
<feature type="domain" description="PAS" evidence="9">
    <location>
        <begin position="14"/>
        <end position="60"/>
    </location>
</feature>
<evidence type="ECO:0000256" key="3">
    <source>
        <dbReference type="ARBA" id="ARBA00022553"/>
    </source>
</evidence>
<dbReference type="EC" id="2.7.13.3" evidence="2"/>
<dbReference type="PROSITE" id="PS50112">
    <property type="entry name" value="PAS"/>
    <property type="match status" value="6"/>
</dbReference>
<protein>
    <recommendedName>
        <fullName evidence="2">histidine kinase</fullName>
        <ecNumber evidence="2">2.7.13.3</ecNumber>
    </recommendedName>
</protein>
<proteinExistence type="predicted"/>
<dbReference type="CDD" id="cd00075">
    <property type="entry name" value="HATPase"/>
    <property type="match status" value="1"/>
</dbReference>
<dbReference type="InterPro" id="IPR013656">
    <property type="entry name" value="PAS_4"/>
</dbReference>
<dbReference type="InterPro" id="IPR052162">
    <property type="entry name" value="Sensor_kinase/Photoreceptor"/>
</dbReference>
<dbReference type="CDD" id="cd00130">
    <property type="entry name" value="PAS"/>
    <property type="match status" value="6"/>
</dbReference>
<feature type="domain" description="PAS" evidence="9">
    <location>
        <begin position="131"/>
        <end position="205"/>
    </location>
</feature>
<name>A0ABQ3V0L8_9CHLR</name>
<comment type="caution">
    <text evidence="11">The sequence shown here is derived from an EMBL/GenBank/DDBJ whole genome shotgun (WGS) entry which is preliminary data.</text>
</comment>
<organism evidence="11 12">
    <name type="scientific">Ktedonobacter robiniae</name>
    <dbReference type="NCBI Taxonomy" id="2778365"/>
    <lineage>
        <taxon>Bacteria</taxon>
        <taxon>Bacillati</taxon>
        <taxon>Chloroflexota</taxon>
        <taxon>Ktedonobacteria</taxon>
        <taxon>Ktedonobacterales</taxon>
        <taxon>Ktedonobacteraceae</taxon>
        <taxon>Ktedonobacter</taxon>
    </lineage>
</organism>
<dbReference type="Pfam" id="PF00512">
    <property type="entry name" value="HisKA"/>
    <property type="match status" value="1"/>
</dbReference>
<evidence type="ECO:0000256" key="4">
    <source>
        <dbReference type="ARBA" id="ARBA00022679"/>
    </source>
</evidence>
<dbReference type="CDD" id="cd00082">
    <property type="entry name" value="HisKA"/>
    <property type="match status" value="1"/>
</dbReference>
<comment type="catalytic activity">
    <reaction evidence="1">
        <text>ATP + protein L-histidine = ADP + protein N-phospho-L-histidine.</text>
        <dbReference type="EC" id="2.7.13.3"/>
    </reaction>
</comment>
<evidence type="ECO:0000259" key="10">
    <source>
        <dbReference type="PROSITE" id="PS50113"/>
    </source>
</evidence>
<dbReference type="SMART" id="SM00086">
    <property type="entry name" value="PAC"/>
    <property type="match status" value="5"/>
</dbReference>
<keyword evidence="7" id="KW-0175">Coiled coil</keyword>
<dbReference type="PROSITE" id="PS50113">
    <property type="entry name" value="PAC"/>
    <property type="match status" value="4"/>
</dbReference>
<dbReference type="SUPFAM" id="SSF55874">
    <property type="entry name" value="ATPase domain of HSP90 chaperone/DNA topoisomerase II/histidine kinase"/>
    <property type="match status" value="1"/>
</dbReference>
<evidence type="ECO:0000313" key="12">
    <source>
        <dbReference type="Proteomes" id="UP000654345"/>
    </source>
</evidence>
<dbReference type="InterPro" id="IPR005467">
    <property type="entry name" value="His_kinase_dom"/>
</dbReference>
<dbReference type="InterPro" id="IPR036097">
    <property type="entry name" value="HisK_dim/P_sf"/>
</dbReference>
<dbReference type="Pfam" id="PF02518">
    <property type="entry name" value="HATPase_c"/>
    <property type="match status" value="1"/>
</dbReference>
<dbReference type="RefSeq" id="WP_201374921.1">
    <property type="nucleotide sequence ID" value="NZ_BNJG01000003.1"/>
</dbReference>
<dbReference type="InterPro" id="IPR004358">
    <property type="entry name" value="Sig_transdc_His_kin-like_C"/>
</dbReference>
<dbReference type="PROSITE" id="PS50109">
    <property type="entry name" value="HIS_KIN"/>
    <property type="match status" value="1"/>
</dbReference>
<dbReference type="InterPro" id="IPR035965">
    <property type="entry name" value="PAS-like_dom_sf"/>
</dbReference>
<dbReference type="EMBL" id="BNJG01000003">
    <property type="protein sequence ID" value="GHO58664.1"/>
    <property type="molecule type" value="Genomic_DNA"/>
</dbReference>
<dbReference type="InterPro" id="IPR003594">
    <property type="entry name" value="HATPase_dom"/>
</dbReference>
<dbReference type="PANTHER" id="PTHR43304">
    <property type="entry name" value="PHYTOCHROME-LIKE PROTEIN CPH1"/>
    <property type="match status" value="1"/>
</dbReference>
<dbReference type="SUPFAM" id="SSF55785">
    <property type="entry name" value="PYP-like sensor domain (PAS domain)"/>
    <property type="match status" value="6"/>
</dbReference>
<dbReference type="Proteomes" id="UP000654345">
    <property type="component" value="Unassembled WGS sequence"/>
</dbReference>
<dbReference type="SMART" id="SM00091">
    <property type="entry name" value="PAS"/>
    <property type="match status" value="6"/>
</dbReference>
<feature type="domain" description="PAS" evidence="9">
    <location>
        <begin position="507"/>
        <end position="579"/>
    </location>
</feature>
<feature type="domain" description="PAC" evidence="10">
    <location>
        <begin position="582"/>
        <end position="635"/>
    </location>
</feature>
<dbReference type="SMART" id="SM00387">
    <property type="entry name" value="HATPase_c"/>
    <property type="match status" value="1"/>
</dbReference>
<dbReference type="PANTHER" id="PTHR43304:SF1">
    <property type="entry name" value="PAC DOMAIN-CONTAINING PROTEIN"/>
    <property type="match status" value="1"/>
</dbReference>
<keyword evidence="5" id="KW-0418">Kinase</keyword>
<accession>A0ABQ3V0L8</accession>
<feature type="domain" description="PAS" evidence="9">
    <location>
        <begin position="253"/>
        <end position="323"/>
    </location>
</feature>
<keyword evidence="4" id="KW-0808">Transferase</keyword>
<dbReference type="NCBIfam" id="TIGR00229">
    <property type="entry name" value="sensory_box"/>
    <property type="match status" value="6"/>
</dbReference>
<dbReference type="SMART" id="SM00388">
    <property type="entry name" value="HisKA"/>
    <property type="match status" value="1"/>
</dbReference>
<feature type="domain" description="PAC" evidence="10">
    <location>
        <begin position="205"/>
        <end position="259"/>
    </location>
</feature>
<feature type="domain" description="PAS" evidence="9">
    <location>
        <begin position="380"/>
        <end position="450"/>
    </location>
</feature>
<evidence type="ECO:0000256" key="6">
    <source>
        <dbReference type="ARBA" id="ARBA00023012"/>
    </source>
</evidence>
<dbReference type="Gene3D" id="1.10.287.130">
    <property type="match status" value="1"/>
</dbReference>
<evidence type="ECO:0000256" key="7">
    <source>
        <dbReference type="SAM" id="Coils"/>
    </source>
</evidence>
<gene>
    <name evidence="11" type="ORF">KSB_71390</name>
</gene>
<dbReference type="InterPro" id="IPR013655">
    <property type="entry name" value="PAS_fold_3"/>
</dbReference>
<dbReference type="SUPFAM" id="SSF47384">
    <property type="entry name" value="Homodimeric domain of signal transducing histidine kinase"/>
    <property type="match status" value="1"/>
</dbReference>
<feature type="domain" description="PAC" evidence="10">
    <location>
        <begin position="326"/>
        <end position="379"/>
    </location>
</feature>
<dbReference type="Gene3D" id="3.30.450.20">
    <property type="entry name" value="PAS domain"/>
    <property type="match status" value="6"/>
</dbReference>
<evidence type="ECO:0000256" key="5">
    <source>
        <dbReference type="ARBA" id="ARBA00022777"/>
    </source>
</evidence>
<reference evidence="11 12" key="1">
    <citation type="journal article" date="2021" name="Int. J. Syst. Evol. Microbiol.">
        <title>Reticulibacter mediterranei gen. nov., sp. nov., within the new family Reticulibacteraceae fam. nov., and Ktedonospora formicarum gen. nov., sp. nov., Ktedonobacter robiniae sp. nov., Dictyobacter formicarum sp. nov. and Dictyobacter arantiisoli sp. nov., belonging to the class Ktedonobacteria.</title>
        <authorList>
            <person name="Yabe S."/>
            <person name="Zheng Y."/>
            <person name="Wang C.M."/>
            <person name="Sakai Y."/>
            <person name="Abe K."/>
            <person name="Yokota A."/>
            <person name="Donadio S."/>
            <person name="Cavaletti L."/>
            <person name="Monciardini P."/>
        </authorList>
    </citation>
    <scope>NUCLEOTIDE SEQUENCE [LARGE SCALE GENOMIC DNA]</scope>
    <source>
        <strain evidence="11 12">SOSP1-30</strain>
    </source>
</reference>
<keyword evidence="12" id="KW-1185">Reference proteome</keyword>
<dbReference type="InterPro" id="IPR000700">
    <property type="entry name" value="PAS-assoc_C"/>
</dbReference>
<feature type="domain" description="PAC" evidence="10">
    <location>
        <begin position="453"/>
        <end position="506"/>
    </location>
</feature>